<evidence type="ECO:0000313" key="2">
    <source>
        <dbReference type="Proteomes" id="UP000035199"/>
    </source>
</evidence>
<evidence type="ECO:0000313" key="1">
    <source>
        <dbReference type="EMBL" id="AKK05142.1"/>
    </source>
</evidence>
<reference evidence="1 2" key="1">
    <citation type="journal article" date="2015" name="Genome Announc.">
        <title>Complete Genome Sequence of the Type Strain Corynebacterium mustelae DSM 45274, Isolated from Various Tissues of a Male Ferret with Lethal Sepsis.</title>
        <authorList>
            <person name="Ruckert C."/>
            <person name="Eimer J."/>
            <person name="Winkler A."/>
            <person name="Tauch A."/>
        </authorList>
    </citation>
    <scope>NUCLEOTIDE SEQUENCE [LARGE SCALE GENOMIC DNA]</scope>
    <source>
        <strain evidence="1 2">DSM 45274</strain>
    </source>
</reference>
<dbReference type="AlphaFoldDB" id="A0A0G3H251"/>
<accession>A0A0G3H251</accession>
<proteinExistence type="predicted"/>
<gene>
    <name evidence="1" type="ORF">CMUST_03990</name>
</gene>
<keyword evidence="2" id="KW-1185">Reference proteome</keyword>
<dbReference type="PATRIC" id="fig|571915.4.peg.852"/>
<dbReference type="Proteomes" id="UP000035199">
    <property type="component" value="Chromosome"/>
</dbReference>
<dbReference type="EMBL" id="CP011542">
    <property type="protein sequence ID" value="AKK05142.1"/>
    <property type="molecule type" value="Genomic_DNA"/>
</dbReference>
<organism evidence="1 2">
    <name type="scientific">Corynebacterium mustelae</name>
    <dbReference type="NCBI Taxonomy" id="571915"/>
    <lineage>
        <taxon>Bacteria</taxon>
        <taxon>Bacillati</taxon>
        <taxon>Actinomycetota</taxon>
        <taxon>Actinomycetes</taxon>
        <taxon>Mycobacteriales</taxon>
        <taxon>Corynebacteriaceae</taxon>
        <taxon>Corynebacterium</taxon>
    </lineage>
</organism>
<dbReference type="KEGG" id="cmv:CMUST_03990"/>
<reference evidence="2" key="2">
    <citation type="submission" date="2015-05" db="EMBL/GenBank/DDBJ databases">
        <title>Complete genome sequence of Corynebacterium mustelae DSM 45274, isolated from various tissues of a male ferret with lethal sepsis.</title>
        <authorList>
            <person name="Ruckert C."/>
            <person name="Albersmeier A."/>
            <person name="Winkler A."/>
            <person name="Tauch A."/>
        </authorList>
    </citation>
    <scope>NUCLEOTIDE SEQUENCE [LARGE SCALE GENOMIC DNA]</scope>
    <source>
        <strain evidence="2">DSM 45274</strain>
    </source>
</reference>
<name>A0A0G3H251_9CORY</name>
<sequence length="55" mass="6230">MLVRLTTTTALTNEFGGQVKSEPINEPYHEIIMFSNRLINPKWVGRSFSGNSSFL</sequence>
<protein>
    <submittedName>
        <fullName evidence="1">Uncharacterized protein</fullName>
    </submittedName>
</protein>